<feature type="compositionally biased region" description="Basic and acidic residues" evidence="1">
    <location>
        <begin position="103"/>
        <end position="114"/>
    </location>
</feature>
<sequence length="158" mass="18417">MAYRIDLSQLKCIIDDTPQLKRDPQPLFVMKASTEYFDANSTICECNEESEPYSFWLKFKVELKQDPITQSNEDKELYNMGSSFGVNEVDNPKNLKCSNDINDNTKSDQDDNHPIKKRSVSVQTNNLSLKNKLQLFKYNQKYSTKIITKIDPSIYSYY</sequence>
<accession>A0A8S1WFG5</accession>
<proteinExistence type="predicted"/>
<organism evidence="2 3">
    <name type="scientific">Paramecium octaurelia</name>
    <dbReference type="NCBI Taxonomy" id="43137"/>
    <lineage>
        <taxon>Eukaryota</taxon>
        <taxon>Sar</taxon>
        <taxon>Alveolata</taxon>
        <taxon>Ciliophora</taxon>
        <taxon>Intramacronucleata</taxon>
        <taxon>Oligohymenophorea</taxon>
        <taxon>Peniculida</taxon>
        <taxon>Parameciidae</taxon>
        <taxon>Paramecium</taxon>
    </lineage>
</organism>
<comment type="caution">
    <text evidence="2">The sequence shown here is derived from an EMBL/GenBank/DDBJ whole genome shotgun (WGS) entry which is preliminary data.</text>
</comment>
<dbReference type="Proteomes" id="UP000683925">
    <property type="component" value="Unassembled WGS sequence"/>
</dbReference>
<dbReference type="OrthoDB" id="10313274at2759"/>
<evidence type="ECO:0000256" key="1">
    <source>
        <dbReference type="SAM" id="MobiDB-lite"/>
    </source>
</evidence>
<gene>
    <name evidence="2" type="ORF">POCTA_138.1.T0930173</name>
</gene>
<evidence type="ECO:0000313" key="2">
    <source>
        <dbReference type="EMBL" id="CAD8188828.1"/>
    </source>
</evidence>
<feature type="region of interest" description="Disordered" evidence="1">
    <location>
        <begin position="89"/>
        <end position="116"/>
    </location>
</feature>
<evidence type="ECO:0000313" key="3">
    <source>
        <dbReference type="Proteomes" id="UP000683925"/>
    </source>
</evidence>
<name>A0A8S1WFG5_PAROT</name>
<protein>
    <submittedName>
        <fullName evidence="2">Uncharacterized protein</fullName>
    </submittedName>
</protein>
<dbReference type="AlphaFoldDB" id="A0A8S1WFG5"/>
<reference evidence="2" key="1">
    <citation type="submission" date="2021-01" db="EMBL/GenBank/DDBJ databases">
        <authorList>
            <consortium name="Genoscope - CEA"/>
            <person name="William W."/>
        </authorList>
    </citation>
    <scope>NUCLEOTIDE SEQUENCE</scope>
</reference>
<dbReference type="EMBL" id="CAJJDP010000092">
    <property type="protein sequence ID" value="CAD8188828.1"/>
    <property type="molecule type" value="Genomic_DNA"/>
</dbReference>
<dbReference type="OMA" id="EVDNPKN"/>
<keyword evidence="3" id="KW-1185">Reference proteome</keyword>